<evidence type="ECO:0000256" key="7">
    <source>
        <dbReference type="ARBA" id="ARBA00023136"/>
    </source>
</evidence>
<dbReference type="EMBL" id="JAWDKB010000001">
    <property type="protein sequence ID" value="MDV0442784.1"/>
    <property type="molecule type" value="Genomic_DNA"/>
</dbReference>
<evidence type="ECO:0000256" key="1">
    <source>
        <dbReference type="ARBA" id="ARBA00004651"/>
    </source>
</evidence>
<dbReference type="GO" id="GO:0006508">
    <property type="term" value="P:proteolysis"/>
    <property type="evidence" value="ECO:0007669"/>
    <property type="project" value="UniProtKB-KW"/>
</dbReference>
<dbReference type="Proteomes" id="UP001283212">
    <property type="component" value="Unassembled WGS sequence"/>
</dbReference>
<gene>
    <name evidence="9" type="ORF">McpCs1_01290</name>
</gene>
<evidence type="ECO:0000256" key="5">
    <source>
        <dbReference type="ARBA" id="ARBA00022801"/>
    </source>
</evidence>
<organism evidence="9 10">
    <name type="scientific">Methanorbis rubei</name>
    <dbReference type="NCBI Taxonomy" id="3028300"/>
    <lineage>
        <taxon>Archaea</taxon>
        <taxon>Methanobacteriati</taxon>
        <taxon>Methanobacteriota</taxon>
        <taxon>Stenosarchaea group</taxon>
        <taxon>Methanomicrobia</taxon>
        <taxon>Methanomicrobiales</taxon>
        <taxon>Methanocorpusculaceae</taxon>
        <taxon>Methanorbis</taxon>
    </lineage>
</organism>
<keyword evidence="6 8" id="KW-1133">Transmembrane helix</keyword>
<keyword evidence="4 8" id="KW-0812">Transmembrane</keyword>
<dbReference type="Pfam" id="PF09721">
    <property type="entry name" value="Exosortase_EpsH"/>
    <property type="match status" value="1"/>
</dbReference>
<dbReference type="NCBIfam" id="TIGR04178">
    <property type="entry name" value="exo_archaeo"/>
    <property type="match status" value="1"/>
</dbReference>
<evidence type="ECO:0008006" key="11">
    <source>
        <dbReference type="Google" id="ProtNLM"/>
    </source>
</evidence>
<keyword evidence="7 8" id="KW-0472">Membrane</keyword>
<comment type="subcellular location">
    <subcellularLocation>
        <location evidence="1">Cell membrane</location>
        <topology evidence="1">Multi-pass membrane protein</topology>
    </subcellularLocation>
</comment>
<feature type="transmembrane region" description="Helical" evidence="8">
    <location>
        <begin position="151"/>
        <end position="178"/>
    </location>
</feature>
<accession>A0AAE4MEP0</accession>
<dbReference type="InterPro" id="IPR014522">
    <property type="entry name" value="ArtA"/>
</dbReference>
<feature type="transmembrane region" description="Helical" evidence="8">
    <location>
        <begin position="34"/>
        <end position="54"/>
    </location>
</feature>
<keyword evidence="5" id="KW-0378">Hydrolase</keyword>
<proteinExistence type="predicted"/>
<evidence type="ECO:0000256" key="8">
    <source>
        <dbReference type="SAM" id="Phobius"/>
    </source>
</evidence>
<feature type="transmembrane region" description="Helical" evidence="8">
    <location>
        <begin position="98"/>
        <end position="131"/>
    </location>
</feature>
<keyword evidence="3" id="KW-0645">Protease</keyword>
<dbReference type="NCBIfam" id="TIGR04125">
    <property type="entry name" value="exosort_PGF_TRM"/>
    <property type="match status" value="1"/>
</dbReference>
<dbReference type="RefSeq" id="WP_338095328.1">
    <property type="nucleotide sequence ID" value="NZ_JAWDKB010000001.1"/>
</dbReference>
<evidence type="ECO:0000313" key="9">
    <source>
        <dbReference type="EMBL" id="MDV0442784.1"/>
    </source>
</evidence>
<feature type="transmembrane region" description="Helical" evidence="8">
    <location>
        <begin position="60"/>
        <end position="77"/>
    </location>
</feature>
<name>A0AAE4MEP0_9EURY</name>
<protein>
    <recommendedName>
        <fullName evidence="11">Archaeosortase A</fullName>
    </recommendedName>
</protein>
<keyword evidence="2" id="KW-1003">Cell membrane</keyword>
<reference evidence="9 10" key="1">
    <citation type="submission" date="2023-06" db="EMBL/GenBank/DDBJ databases">
        <title>Genome sequence of Methancorpusculaceae sp. Cs1.</title>
        <authorList>
            <person name="Protasov E."/>
            <person name="Platt K."/>
            <person name="Poehlein A."/>
            <person name="Daniel R."/>
            <person name="Brune A."/>
        </authorList>
    </citation>
    <scope>NUCLEOTIDE SEQUENCE [LARGE SCALE GENOMIC DNA]</scope>
    <source>
        <strain evidence="9 10">Cs1</strain>
    </source>
</reference>
<evidence type="ECO:0000256" key="3">
    <source>
        <dbReference type="ARBA" id="ARBA00022670"/>
    </source>
</evidence>
<comment type="caution">
    <text evidence="9">The sequence shown here is derived from an EMBL/GenBank/DDBJ whole genome shotgun (WGS) entry which is preliminary data.</text>
</comment>
<dbReference type="AlphaFoldDB" id="A0AAE4MEP0"/>
<evidence type="ECO:0000256" key="2">
    <source>
        <dbReference type="ARBA" id="ARBA00022475"/>
    </source>
</evidence>
<feature type="transmembrane region" description="Helical" evidence="8">
    <location>
        <begin position="185"/>
        <end position="207"/>
    </location>
</feature>
<dbReference type="GO" id="GO:0008233">
    <property type="term" value="F:peptidase activity"/>
    <property type="evidence" value="ECO:0007669"/>
    <property type="project" value="UniProtKB-KW"/>
</dbReference>
<evidence type="ECO:0000256" key="6">
    <source>
        <dbReference type="ARBA" id="ARBA00022989"/>
    </source>
</evidence>
<dbReference type="InterPro" id="IPR019127">
    <property type="entry name" value="Exosortase"/>
</dbReference>
<evidence type="ECO:0000256" key="4">
    <source>
        <dbReference type="ARBA" id="ARBA00022692"/>
    </source>
</evidence>
<dbReference type="GO" id="GO:0005886">
    <property type="term" value="C:plasma membrane"/>
    <property type="evidence" value="ECO:0007669"/>
    <property type="project" value="UniProtKB-SubCell"/>
</dbReference>
<dbReference type="InterPro" id="IPR026392">
    <property type="entry name" value="Exo/Archaeosortase_dom"/>
</dbReference>
<feature type="transmembrane region" description="Helical" evidence="8">
    <location>
        <begin position="227"/>
        <end position="257"/>
    </location>
</feature>
<keyword evidence="10" id="KW-1185">Reference proteome</keyword>
<feature type="transmembrane region" description="Helical" evidence="8">
    <location>
        <begin position="6"/>
        <end position="27"/>
    </location>
</feature>
<sequence length="292" mass="32962">MYPVLMLEQLIEVVVILSCIAFLLFLIPGRHQNYVAIVGWVAMEAVLLLMLPEFYAEGNFVYPLIAVVVIPCIYITVKRLLANDYNVRRLTYAASIAYLIYAPFAFIPALGNWLISVVVALVADVLTAIGVPFTMYNWNTFMGEVIPGLDFGFRVEVVLGCTGIQAIAILLGVVAIIPSSWKRKIGLFFLVTIPIFAVNIFRNAYVITAYTQQWYPWFQEWFPEPEMYGYASFFWAHNVFCELLALAVLVGVAFALFKLNPMMVTTLRDIGEVYYADLIALRDSIFGRKKSA</sequence>
<evidence type="ECO:0000313" key="10">
    <source>
        <dbReference type="Proteomes" id="UP001283212"/>
    </source>
</evidence>